<feature type="transmembrane region" description="Helical" evidence="1">
    <location>
        <begin position="327"/>
        <end position="345"/>
    </location>
</feature>
<feature type="transmembrane region" description="Helical" evidence="1">
    <location>
        <begin position="236"/>
        <end position="259"/>
    </location>
</feature>
<dbReference type="EMBL" id="RPEM01000009">
    <property type="protein sequence ID" value="TGD42529.1"/>
    <property type="molecule type" value="Genomic_DNA"/>
</dbReference>
<protein>
    <submittedName>
        <fullName evidence="3">Alpha/beta hydrolase</fullName>
    </submittedName>
</protein>
<keyword evidence="1" id="KW-1133">Transmembrane helix</keyword>
<dbReference type="Pfam" id="PF12146">
    <property type="entry name" value="Hydrolase_4"/>
    <property type="match status" value="1"/>
</dbReference>
<accession>A0ABY2KJG5</accession>
<feature type="transmembrane region" description="Helical" evidence="1">
    <location>
        <begin position="387"/>
        <end position="403"/>
    </location>
</feature>
<comment type="caution">
    <text evidence="3">The sequence shown here is derived from an EMBL/GenBank/DDBJ whole genome shotgun (WGS) entry which is preliminary data.</text>
</comment>
<feature type="transmembrane region" description="Helical" evidence="1">
    <location>
        <begin position="440"/>
        <end position="461"/>
    </location>
</feature>
<keyword evidence="4" id="KW-1185">Reference proteome</keyword>
<organism evidence="3 4">
    <name type="scientific">Pseudotabrizicola sediminis</name>
    <dbReference type="NCBI Taxonomy" id="2486418"/>
    <lineage>
        <taxon>Bacteria</taxon>
        <taxon>Pseudomonadati</taxon>
        <taxon>Pseudomonadota</taxon>
        <taxon>Alphaproteobacteria</taxon>
        <taxon>Rhodobacterales</taxon>
        <taxon>Paracoccaceae</taxon>
        <taxon>Pseudotabrizicola</taxon>
    </lineage>
</organism>
<evidence type="ECO:0000256" key="1">
    <source>
        <dbReference type="SAM" id="Phobius"/>
    </source>
</evidence>
<dbReference type="Proteomes" id="UP000297741">
    <property type="component" value="Unassembled WGS sequence"/>
</dbReference>
<gene>
    <name evidence="3" type="ORF">EEB11_14640</name>
</gene>
<dbReference type="SUPFAM" id="SSF53474">
    <property type="entry name" value="alpha/beta-Hydrolases"/>
    <property type="match status" value="1"/>
</dbReference>
<feature type="transmembrane region" description="Helical" evidence="1">
    <location>
        <begin position="271"/>
        <end position="290"/>
    </location>
</feature>
<feature type="transmembrane region" description="Helical" evidence="1">
    <location>
        <begin position="302"/>
        <end position="320"/>
    </location>
</feature>
<dbReference type="Gene3D" id="3.40.50.1820">
    <property type="entry name" value="alpha/beta hydrolase"/>
    <property type="match status" value="1"/>
</dbReference>
<proteinExistence type="predicted"/>
<dbReference type="InterPro" id="IPR022742">
    <property type="entry name" value="Hydrolase_4"/>
</dbReference>
<feature type="transmembrane region" description="Helical" evidence="1">
    <location>
        <begin position="409"/>
        <end position="428"/>
    </location>
</feature>
<dbReference type="GO" id="GO:0016787">
    <property type="term" value="F:hydrolase activity"/>
    <property type="evidence" value="ECO:0007669"/>
    <property type="project" value="UniProtKB-KW"/>
</dbReference>
<reference evidence="3 4" key="1">
    <citation type="submission" date="2018-11" db="EMBL/GenBank/DDBJ databases">
        <title>Tabrizicola sp. isolated from sediment of alpine lake.</title>
        <authorList>
            <person name="Liu Z."/>
        </authorList>
    </citation>
    <scope>NUCLEOTIDE SEQUENCE [LARGE SCALE GENOMIC DNA]</scope>
    <source>
        <strain evidence="3 4">DRYC-M-16</strain>
    </source>
</reference>
<dbReference type="InterPro" id="IPR029058">
    <property type="entry name" value="AB_hydrolase_fold"/>
</dbReference>
<evidence type="ECO:0000313" key="4">
    <source>
        <dbReference type="Proteomes" id="UP000297741"/>
    </source>
</evidence>
<keyword evidence="1" id="KW-0812">Transmembrane</keyword>
<evidence type="ECO:0000259" key="2">
    <source>
        <dbReference type="Pfam" id="PF12146"/>
    </source>
</evidence>
<sequence>MLERGRAGLLITDLAVGTTPATLYQQPGSAGPLVVVAHGFAGSRQLMQAYSLTLAQSGYAVLAFDFEGHGRNPVPMSGDVDAIEGTTQRLVDQTLQVLAAGRDLPGVGPGVALLGHSMATDIIARAAIADGAVGAVVGISMFSKAVTADQPTQLLVISGQWEGMLRTAALQMARLVDPAAVEGATVTAGDVTRRVVVAPGVEHVGVLYSGTGLREARDWLDATFGRDSAGPVVKPGLWILLLLAGIVVLFRPLAGLLPMGPARPVVPVRRFWAAALLPAVVVPVVAVLVYRPFLPVLVADYLMIHLALYGAVQLAILRVWPLPRMVWVAALALVVWGLAVFGFAIDRYAASFVPTLERVGIIAALALGTVPFMLADSMVAVGGWRRLVGRLLFLASLTVAALMDLDRLLIVLIILPVIVLFFLVLGPLGRWVARVSGAGAAGLGLGIILAWALGVSFPLFVAG</sequence>
<evidence type="ECO:0000313" key="3">
    <source>
        <dbReference type="EMBL" id="TGD42529.1"/>
    </source>
</evidence>
<feature type="transmembrane region" description="Helical" evidence="1">
    <location>
        <begin position="357"/>
        <end position="375"/>
    </location>
</feature>
<keyword evidence="1" id="KW-0472">Membrane</keyword>
<keyword evidence="3" id="KW-0378">Hydrolase</keyword>
<feature type="domain" description="Serine aminopeptidase S33" evidence="2">
    <location>
        <begin position="33"/>
        <end position="132"/>
    </location>
</feature>
<name>A0ABY2KJG5_9RHOB</name>